<organism evidence="2 3">
    <name type="scientific">Schizothecium vesticola</name>
    <dbReference type="NCBI Taxonomy" id="314040"/>
    <lineage>
        <taxon>Eukaryota</taxon>
        <taxon>Fungi</taxon>
        <taxon>Dikarya</taxon>
        <taxon>Ascomycota</taxon>
        <taxon>Pezizomycotina</taxon>
        <taxon>Sordariomycetes</taxon>
        <taxon>Sordariomycetidae</taxon>
        <taxon>Sordariales</taxon>
        <taxon>Schizotheciaceae</taxon>
        <taxon>Schizothecium</taxon>
    </lineage>
</organism>
<reference evidence="2" key="1">
    <citation type="submission" date="2023-06" db="EMBL/GenBank/DDBJ databases">
        <title>Genome-scale phylogeny and comparative genomics of the fungal order Sordariales.</title>
        <authorList>
            <consortium name="Lawrence Berkeley National Laboratory"/>
            <person name="Hensen N."/>
            <person name="Bonometti L."/>
            <person name="Westerberg I."/>
            <person name="Brannstrom I.O."/>
            <person name="Guillou S."/>
            <person name="Cros-Aarteil S."/>
            <person name="Calhoun S."/>
            <person name="Haridas S."/>
            <person name="Kuo A."/>
            <person name="Mondo S."/>
            <person name="Pangilinan J."/>
            <person name="Riley R."/>
            <person name="LaButti K."/>
            <person name="Andreopoulos B."/>
            <person name="Lipzen A."/>
            <person name="Chen C."/>
            <person name="Yanf M."/>
            <person name="Daum C."/>
            <person name="Ng V."/>
            <person name="Clum A."/>
            <person name="Steindorff A."/>
            <person name="Ohm R."/>
            <person name="Martin F."/>
            <person name="Silar P."/>
            <person name="Natvig D."/>
            <person name="Lalanne C."/>
            <person name="Gautier V."/>
            <person name="Ament-velasquez S.L."/>
            <person name="Kruys A."/>
            <person name="Hutchinson M.I."/>
            <person name="Powell A.J."/>
            <person name="Barry K."/>
            <person name="Miller A.N."/>
            <person name="Grigoriev I.V."/>
            <person name="Debuchy R."/>
            <person name="Gladieux P."/>
            <person name="Thoren M.H."/>
            <person name="Johannesson H."/>
        </authorList>
    </citation>
    <scope>NUCLEOTIDE SEQUENCE</scope>
    <source>
        <strain evidence="2">SMH3187-1</strain>
    </source>
</reference>
<evidence type="ECO:0000256" key="1">
    <source>
        <dbReference type="SAM" id="MobiDB-lite"/>
    </source>
</evidence>
<dbReference type="AlphaFoldDB" id="A0AA40KAG5"/>
<sequence>MFGPLSRLNQPIVPRALPGAQRTGILGPESDRDHGVHGYTICAANPQRISTNDKHPGPGQRGFRSCSLRWRNPTSPPAIAVDGDRIPGGVSIAEGAIKDGGSRGPDRSVLPLAAGRLPIAYHGRWAPLLTKTLLCTPSRRDGHASFARRFGHTDAHFSWSSSQMPIERYRVPSRNGVEEVRPGAGSGNMARRDTTLTAKVPVAKRQSPRH</sequence>
<proteinExistence type="predicted"/>
<gene>
    <name evidence="2" type="ORF">B0T18DRAFT_79024</name>
</gene>
<evidence type="ECO:0000313" key="3">
    <source>
        <dbReference type="Proteomes" id="UP001172155"/>
    </source>
</evidence>
<protein>
    <submittedName>
        <fullName evidence="2">Uncharacterized protein</fullName>
    </submittedName>
</protein>
<accession>A0AA40KAG5</accession>
<name>A0AA40KAG5_9PEZI</name>
<dbReference type="EMBL" id="JAUKUD010000002">
    <property type="protein sequence ID" value="KAK0751875.1"/>
    <property type="molecule type" value="Genomic_DNA"/>
</dbReference>
<dbReference type="Proteomes" id="UP001172155">
    <property type="component" value="Unassembled WGS sequence"/>
</dbReference>
<evidence type="ECO:0000313" key="2">
    <source>
        <dbReference type="EMBL" id="KAK0751875.1"/>
    </source>
</evidence>
<feature type="region of interest" description="Disordered" evidence="1">
    <location>
        <begin position="174"/>
        <end position="210"/>
    </location>
</feature>
<comment type="caution">
    <text evidence="2">The sequence shown here is derived from an EMBL/GenBank/DDBJ whole genome shotgun (WGS) entry which is preliminary data.</text>
</comment>
<keyword evidence="3" id="KW-1185">Reference proteome</keyword>